<evidence type="ECO:0008006" key="3">
    <source>
        <dbReference type="Google" id="ProtNLM"/>
    </source>
</evidence>
<accession>A0ABT5FZX7</accession>
<dbReference type="EMBL" id="JAQOSK010000011">
    <property type="protein sequence ID" value="MDC2958131.1"/>
    <property type="molecule type" value="Genomic_DNA"/>
</dbReference>
<organism evidence="1 2">
    <name type="scientific">Streptomyces gilvifuscus</name>
    <dbReference type="NCBI Taxonomy" id="1550617"/>
    <lineage>
        <taxon>Bacteria</taxon>
        <taxon>Bacillati</taxon>
        <taxon>Actinomycetota</taxon>
        <taxon>Actinomycetes</taxon>
        <taxon>Kitasatosporales</taxon>
        <taxon>Streptomycetaceae</taxon>
        <taxon>Streptomyces</taxon>
    </lineage>
</organism>
<evidence type="ECO:0000313" key="2">
    <source>
        <dbReference type="Proteomes" id="UP001221328"/>
    </source>
</evidence>
<sequence>MNEHDTDERYEKSFQDWLGHLYDALDFPDPAAPPAWVRQMFEANSGLPADAFAQLAFGRRLKNIEEAFVRVAGTARARTGIEIPLDFEIEEPSDESPVGLASFAGSAIWAAEPPKVYVDAAEVVQTYLADRHRTAWPLCPDHRTGTHPKLVLGQAVWWCAAGAHESEAVC</sequence>
<keyword evidence="2" id="KW-1185">Reference proteome</keyword>
<reference evidence="1 2" key="1">
    <citation type="journal article" date="2015" name="Int. J. Syst. Evol. Microbiol.">
        <title>Streptomyces gilvifuscus sp. nov., an actinomycete that produces antibacterial compounds isolated from soil.</title>
        <authorList>
            <person name="Nguyen T.M."/>
            <person name="Kim J."/>
        </authorList>
    </citation>
    <scope>NUCLEOTIDE SEQUENCE [LARGE SCALE GENOMIC DNA]</scope>
    <source>
        <strain evidence="1 2">T113</strain>
    </source>
</reference>
<dbReference type="RefSeq" id="WP_272177034.1">
    <property type="nucleotide sequence ID" value="NZ_JAQOSK010000011.1"/>
</dbReference>
<protein>
    <recommendedName>
        <fullName evidence="3">Transposase</fullName>
    </recommendedName>
</protein>
<gene>
    <name evidence="1" type="ORF">PO587_27155</name>
</gene>
<dbReference type="Proteomes" id="UP001221328">
    <property type="component" value="Unassembled WGS sequence"/>
</dbReference>
<comment type="caution">
    <text evidence="1">The sequence shown here is derived from an EMBL/GenBank/DDBJ whole genome shotgun (WGS) entry which is preliminary data.</text>
</comment>
<name>A0ABT5FZX7_9ACTN</name>
<evidence type="ECO:0000313" key="1">
    <source>
        <dbReference type="EMBL" id="MDC2958131.1"/>
    </source>
</evidence>
<proteinExistence type="predicted"/>